<evidence type="ECO:0000256" key="1">
    <source>
        <dbReference type="ARBA" id="ARBA00005439"/>
    </source>
</evidence>
<evidence type="ECO:0000313" key="7">
    <source>
        <dbReference type="EMBL" id="OGH77820.1"/>
    </source>
</evidence>
<dbReference type="SUPFAM" id="SSF54364">
    <property type="entry name" value="Translation initiation factor IF3, N-terminal domain"/>
    <property type="match status" value="1"/>
</dbReference>
<dbReference type="InterPro" id="IPR019814">
    <property type="entry name" value="Translation_initiation_fac_3_N"/>
</dbReference>
<dbReference type="AlphaFoldDB" id="A0A1F6N288"/>
<evidence type="ECO:0000313" key="8">
    <source>
        <dbReference type="Proteomes" id="UP000177040"/>
    </source>
</evidence>
<dbReference type="GO" id="GO:0005737">
    <property type="term" value="C:cytoplasm"/>
    <property type="evidence" value="ECO:0007669"/>
    <property type="project" value="UniProtKB-ARBA"/>
</dbReference>
<dbReference type="SUPFAM" id="SSF55200">
    <property type="entry name" value="Translation initiation factor IF3, C-terminal domain"/>
    <property type="match status" value="1"/>
</dbReference>
<dbReference type="GO" id="GO:0003743">
    <property type="term" value="F:translation initiation factor activity"/>
    <property type="evidence" value="ECO:0007669"/>
    <property type="project" value="UniProtKB-UniRule"/>
</dbReference>
<keyword evidence="3" id="KW-0648">Protein biosynthesis</keyword>
<dbReference type="InterPro" id="IPR019815">
    <property type="entry name" value="Translation_initiation_fac_3_C"/>
</dbReference>
<dbReference type="PANTHER" id="PTHR10938">
    <property type="entry name" value="TRANSLATION INITIATION FACTOR IF-3"/>
    <property type="match status" value="1"/>
</dbReference>
<comment type="caution">
    <text evidence="7">The sequence shown here is derived from an EMBL/GenBank/DDBJ whole genome shotgun (WGS) entry which is preliminary data.</text>
</comment>
<keyword evidence="2 7" id="KW-0396">Initiation factor</keyword>
<accession>A0A1F6N288</accession>
<evidence type="ECO:0000256" key="4">
    <source>
        <dbReference type="NCBIfam" id="TIGR00168"/>
    </source>
</evidence>
<dbReference type="InterPro" id="IPR036787">
    <property type="entry name" value="T_IF-3_N_sf"/>
</dbReference>
<gene>
    <name evidence="7" type="ORF">A2983_00285</name>
</gene>
<dbReference type="NCBIfam" id="TIGR00168">
    <property type="entry name" value="infC"/>
    <property type="match status" value="1"/>
</dbReference>
<dbReference type="EMBL" id="MFQH01000022">
    <property type="protein sequence ID" value="OGH77820.1"/>
    <property type="molecule type" value="Genomic_DNA"/>
</dbReference>
<dbReference type="InterPro" id="IPR001288">
    <property type="entry name" value="Translation_initiation_fac_3"/>
</dbReference>
<dbReference type="GO" id="GO:0043022">
    <property type="term" value="F:ribosome binding"/>
    <property type="evidence" value="ECO:0007669"/>
    <property type="project" value="TreeGrafter"/>
</dbReference>
<evidence type="ECO:0000256" key="2">
    <source>
        <dbReference type="ARBA" id="ARBA00022540"/>
    </source>
</evidence>
<evidence type="ECO:0000259" key="5">
    <source>
        <dbReference type="Pfam" id="PF00707"/>
    </source>
</evidence>
<dbReference type="Gene3D" id="3.30.110.10">
    <property type="entry name" value="Translation initiation factor 3 (IF-3), C-terminal domain"/>
    <property type="match status" value="1"/>
</dbReference>
<dbReference type="PANTHER" id="PTHR10938:SF0">
    <property type="entry name" value="TRANSLATION INITIATION FACTOR IF-3, MITOCHONDRIAL"/>
    <property type="match status" value="1"/>
</dbReference>
<evidence type="ECO:0000259" key="6">
    <source>
        <dbReference type="Pfam" id="PF05198"/>
    </source>
</evidence>
<dbReference type="Pfam" id="PF00707">
    <property type="entry name" value="IF3_C"/>
    <property type="match status" value="1"/>
</dbReference>
<organism evidence="7 8">
    <name type="scientific">Candidatus Magasanikbacteria bacterium RIFCSPLOWO2_01_FULL_40_15</name>
    <dbReference type="NCBI Taxonomy" id="1798686"/>
    <lineage>
        <taxon>Bacteria</taxon>
        <taxon>Candidatus Magasanikiibacteriota</taxon>
    </lineage>
</organism>
<dbReference type="GO" id="GO:0032790">
    <property type="term" value="P:ribosome disassembly"/>
    <property type="evidence" value="ECO:0007669"/>
    <property type="project" value="TreeGrafter"/>
</dbReference>
<comment type="similarity">
    <text evidence="1">Belongs to the IF-3 family.</text>
</comment>
<dbReference type="Pfam" id="PF05198">
    <property type="entry name" value="IF3_N"/>
    <property type="match status" value="1"/>
</dbReference>
<dbReference type="InterPro" id="IPR036788">
    <property type="entry name" value="T_IF-3_C_sf"/>
</dbReference>
<reference evidence="7 8" key="1">
    <citation type="journal article" date="2016" name="Nat. Commun.">
        <title>Thousands of microbial genomes shed light on interconnected biogeochemical processes in an aquifer system.</title>
        <authorList>
            <person name="Anantharaman K."/>
            <person name="Brown C.T."/>
            <person name="Hug L.A."/>
            <person name="Sharon I."/>
            <person name="Castelle C.J."/>
            <person name="Probst A.J."/>
            <person name="Thomas B.C."/>
            <person name="Singh A."/>
            <person name="Wilkins M.J."/>
            <person name="Karaoz U."/>
            <person name="Brodie E.L."/>
            <person name="Williams K.H."/>
            <person name="Hubbard S.S."/>
            <person name="Banfield J.F."/>
        </authorList>
    </citation>
    <scope>NUCLEOTIDE SEQUENCE [LARGE SCALE GENOMIC DNA]</scope>
</reference>
<protein>
    <recommendedName>
        <fullName evidence="4">Translation initiation factor IF-3</fullName>
    </recommendedName>
</protein>
<evidence type="ECO:0000256" key="3">
    <source>
        <dbReference type="ARBA" id="ARBA00022917"/>
    </source>
</evidence>
<sequence>MRISRKKRPEKPLMAQHKRNKDLDYPQVLVIDETGKSLGVMDTAEAIRLTEERGLDLVEINAKSSPPAVRIIDYSEFKYQKEKEARKQRAHSHTSDIKGVRLSVRIGEHDLANKQEQSQKFLDRGDKVKIELILRGREHAKLDLAYEIIRKFIQRIDAIVPIRQEQEIQRQDHKLTAIVAKK</sequence>
<dbReference type="Gene3D" id="3.10.20.80">
    <property type="entry name" value="Translation initiation factor 3 (IF-3), N-terminal domain"/>
    <property type="match status" value="1"/>
</dbReference>
<feature type="domain" description="Translation initiation factor 3 N-terminal" evidence="6">
    <location>
        <begin position="20"/>
        <end position="88"/>
    </location>
</feature>
<dbReference type="Proteomes" id="UP000177040">
    <property type="component" value="Unassembled WGS sequence"/>
</dbReference>
<proteinExistence type="inferred from homology"/>
<feature type="domain" description="Translation initiation factor 3 C-terminal" evidence="5">
    <location>
        <begin position="96"/>
        <end position="181"/>
    </location>
</feature>
<name>A0A1F6N288_9BACT</name>